<organism evidence="2 3">
    <name type="scientific">Xanthomonas bonasiae</name>
    <dbReference type="NCBI Taxonomy" id="2810351"/>
    <lineage>
        <taxon>Bacteria</taxon>
        <taxon>Pseudomonadati</taxon>
        <taxon>Pseudomonadota</taxon>
        <taxon>Gammaproteobacteria</taxon>
        <taxon>Lysobacterales</taxon>
        <taxon>Lysobacteraceae</taxon>
        <taxon>Xanthomonas</taxon>
    </lineage>
</organism>
<dbReference type="RefSeq" id="WP_191826829.1">
    <property type="nucleotide sequence ID" value="NZ_JACSQX010000017.1"/>
</dbReference>
<sequence>MHCRSSLAAFLLAAAIVPAAAQNLNPTSSVVTEPLRDVPASIVQAQPLSSGEVTHQVRLEVPHGQAPVTVRTVQPDTVAGNYRIDFDALDSDHDGYISRSEAQANPALADEFDSLDPQRRGRLSREQLAGWLLPPS</sequence>
<keyword evidence="1" id="KW-0732">Signal</keyword>
<dbReference type="SUPFAM" id="SSF47473">
    <property type="entry name" value="EF-hand"/>
    <property type="match status" value="1"/>
</dbReference>
<name>A0ABS3B6G9_9XANT</name>
<proteinExistence type="predicted"/>
<gene>
    <name evidence="2" type="ORF">JR064_18710</name>
</gene>
<keyword evidence="3" id="KW-1185">Reference proteome</keyword>
<evidence type="ECO:0000256" key="1">
    <source>
        <dbReference type="SAM" id="SignalP"/>
    </source>
</evidence>
<evidence type="ECO:0000313" key="2">
    <source>
        <dbReference type="EMBL" id="MBN6104197.1"/>
    </source>
</evidence>
<dbReference type="Proteomes" id="UP000695802">
    <property type="component" value="Unassembled WGS sequence"/>
</dbReference>
<accession>A0ABS3B6G9</accession>
<feature type="chain" id="PRO_5045406930" evidence="1">
    <location>
        <begin position="22"/>
        <end position="136"/>
    </location>
</feature>
<comment type="caution">
    <text evidence="2">The sequence shown here is derived from an EMBL/GenBank/DDBJ whole genome shotgun (WGS) entry which is preliminary data.</text>
</comment>
<evidence type="ECO:0000313" key="3">
    <source>
        <dbReference type="Proteomes" id="UP000695802"/>
    </source>
</evidence>
<dbReference type="InterPro" id="IPR011992">
    <property type="entry name" value="EF-hand-dom_pair"/>
</dbReference>
<feature type="signal peptide" evidence="1">
    <location>
        <begin position="1"/>
        <end position="21"/>
    </location>
</feature>
<reference evidence="2 3" key="1">
    <citation type="submission" date="2021-02" db="EMBL/GenBank/DDBJ databases">
        <title>Taxonomically Unique Crown Gall-Associated Xanthomonas Stains Have Deficiency in Virulence Repertories.</title>
        <authorList>
            <person name="Mafakheri H."/>
            <person name="Taghavi S.M."/>
            <person name="Dimkic I."/>
            <person name="Nemanja K."/>
            <person name="Osdaghi E."/>
        </authorList>
    </citation>
    <scope>NUCLEOTIDE SEQUENCE [LARGE SCALE GENOMIC DNA]</scope>
    <source>
        <strain evidence="2 3">FX4</strain>
    </source>
</reference>
<dbReference type="Gene3D" id="1.10.238.10">
    <property type="entry name" value="EF-hand"/>
    <property type="match status" value="1"/>
</dbReference>
<dbReference type="EMBL" id="JAFIWB010000026">
    <property type="protein sequence ID" value="MBN6104197.1"/>
    <property type="molecule type" value="Genomic_DNA"/>
</dbReference>
<protein>
    <submittedName>
        <fullName evidence="2">EF-hand domain-containing protein</fullName>
    </submittedName>
</protein>